<dbReference type="InterPro" id="IPR036388">
    <property type="entry name" value="WH-like_DNA-bd_sf"/>
</dbReference>
<organism evidence="6 7">
    <name type="scientific">Thalassobaculum litoreum DSM 18839</name>
    <dbReference type="NCBI Taxonomy" id="1123362"/>
    <lineage>
        <taxon>Bacteria</taxon>
        <taxon>Pseudomonadati</taxon>
        <taxon>Pseudomonadota</taxon>
        <taxon>Alphaproteobacteria</taxon>
        <taxon>Rhodospirillales</taxon>
        <taxon>Thalassobaculaceae</taxon>
        <taxon>Thalassobaculum</taxon>
    </lineage>
</organism>
<dbReference type="InterPro" id="IPR000524">
    <property type="entry name" value="Tscrpt_reg_HTH_GntR"/>
</dbReference>
<dbReference type="SUPFAM" id="SSF46785">
    <property type="entry name" value="Winged helix' DNA-binding domain"/>
    <property type="match status" value="1"/>
</dbReference>
<dbReference type="GO" id="GO:0003700">
    <property type="term" value="F:DNA-binding transcription factor activity"/>
    <property type="evidence" value="ECO:0007669"/>
    <property type="project" value="InterPro"/>
</dbReference>
<feature type="domain" description="HTH gntR-type" evidence="5">
    <location>
        <begin position="27"/>
        <end position="94"/>
    </location>
</feature>
<dbReference type="AlphaFoldDB" id="A0A8G2BKD0"/>
<dbReference type="PROSITE" id="PS50949">
    <property type="entry name" value="HTH_GNTR"/>
    <property type="match status" value="1"/>
</dbReference>
<reference evidence="6 7" key="1">
    <citation type="submission" date="2016-10" db="EMBL/GenBank/DDBJ databases">
        <authorList>
            <person name="Varghese N."/>
            <person name="Submissions S."/>
        </authorList>
    </citation>
    <scope>NUCLEOTIDE SEQUENCE [LARGE SCALE GENOMIC DNA]</scope>
    <source>
        <strain evidence="6 7">DSM 18839</strain>
    </source>
</reference>
<dbReference type="PRINTS" id="PR00035">
    <property type="entry name" value="HTHGNTR"/>
</dbReference>
<dbReference type="EMBL" id="FNBW01000012">
    <property type="protein sequence ID" value="SDG20810.1"/>
    <property type="molecule type" value="Genomic_DNA"/>
</dbReference>
<keyword evidence="3" id="KW-0804">Transcription</keyword>
<proteinExistence type="predicted"/>
<comment type="caution">
    <text evidence="6">The sequence shown here is derived from an EMBL/GenBank/DDBJ whole genome shotgun (WGS) entry which is preliminary data.</text>
</comment>
<dbReference type="InterPro" id="IPR036390">
    <property type="entry name" value="WH_DNA-bd_sf"/>
</dbReference>
<dbReference type="RefSeq" id="WP_093152609.1">
    <property type="nucleotide sequence ID" value="NZ_FNBW01000012.1"/>
</dbReference>
<dbReference type="SUPFAM" id="SSF48008">
    <property type="entry name" value="GntR ligand-binding domain-like"/>
    <property type="match status" value="1"/>
</dbReference>
<keyword evidence="7" id="KW-1185">Reference proteome</keyword>
<evidence type="ECO:0000313" key="6">
    <source>
        <dbReference type="EMBL" id="SDG20810.1"/>
    </source>
</evidence>
<dbReference type="PANTHER" id="PTHR43537">
    <property type="entry name" value="TRANSCRIPTIONAL REGULATOR, GNTR FAMILY"/>
    <property type="match status" value="1"/>
</dbReference>
<dbReference type="InterPro" id="IPR011711">
    <property type="entry name" value="GntR_C"/>
</dbReference>
<dbReference type="OrthoDB" id="9812290at2"/>
<evidence type="ECO:0000259" key="5">
    <source>
        <dbReference type="PROSITE" id="PS50949"/>
    </source>
</evidence>
<feature type="compositionally biased region" description="Basic and acidic residues" evidence="4">
    <location>
        <begin position="1"/>
        <end position="13"/>
    </location>
</feature>
<gene>
    <name evidence="6" type="ORF">SAMN05660686_03673</name>
</gene>
<dbReference type="SMART" id="SM00895">
    <property type="entry name" value="FCD"/>
    <property type="match status" value="1"/>
</dbReference>
<dbReference type="Pfam" id="PF07729">
    <property type="entry name" value="FCD"/>
    <property type="match status" value="1"/>
</dbReference>
<evidence type="ECO:0000256" key="4">
    <source>
        <dbReference type="SAM" id="MobiDB-lite"/>
    </source>
</evidence>
<dbReference type="Proteomes" id="UP000198615">
    <property type="component" value="Unassembled WGS sequence"/>
</dbReference>
<evidence type="ECO:0000256" key="2">
    <source>
        <dbReference type="ARBA" id="ARBA00023125"/>
    </source>
</evidence>
<accession>A0A8G2BKD0</accession>
<dbReference type="CDD" id="cd07377">
    <property type="entry name" value="WHTH_GntR"/>
    <property type="match status" value="1"/>
</dbReference>
<feature type="region of interest" description="Disordered" evidence="4">
    <location>
        <begin position="1"/>
        <end position="25"/>
    </location>
</feature>
<dbReference type="Gene3D" id="1.20.120.530">
    <property type="entry name" value="GntR ligand-binding domain-like"/>
    <property type="match status" value="1"/>
</dbReference>
<dbReference type="Pfam" id="PF00392">
    <property type="entry name" value="GntR"/>
    <property type="match status" value="1"/>
</dbReference>
<dbReference type="GO" id="GO:0003677">
    <property type="term" value="F:DNA binding"/>
    <property type="evidence" value="ECO:0007669"/>
    <property type="project" value="UniProtKB-KW"/>
</dbReference>
<evidence type="ECO:0000256" key="1">
    <source>
        <dbReference type="ARBA" id="ARBA00023015"/>
    </source>
</evidence>
<dbReference type="SMART" id="SM00345">
    <property type="entry name" value="HTH_GNTR"/>
    <property type="match status" value="1"/>
</dbReference>
<keyword evidence="1" id="KW-0805">Transcription regulation</keyword>
<dbReference type="InterPro" id="IPR008920">
    <property type="entry name" value="TF_FadR/GntR_C"/>
</dbReference>
<keyword evidence="2 6" id="KW-0238">DNA-binding</keyword>
<evidence type="ECO:0000313" key="7">
    <source>
        <dbReference type="Proteomes" id="UP000198615"/>
    </source>
</evidence>
<protein>
    <submittedName>
        <fullName evidence="6">DNA-binding transcriptional regulator, GntR family</fullName>
    </submittedName>
</protein>
<evidence type="ECO:0000256" key="3">
    <source>
        <dbReference type="ARBA" id="ARBA00023163"/>
    </source>
</evidence>
<sequence length="242" mass="26868">MARGPKKPEKAGKEPGGGDAAGQSITESRGEWAYHRLRQAIQAGELKPGERIREIEMAKRLDVSRTPVREALRRLEADGLLTFVPYRGMIIAELDHQAVMELYQMREVLEGTAAGLAARHASEAEITLLRDLMAADPGDGDPRALATHNRQFHGTLYRAAHNRYLLKTLNVLSDAMALLGMTTLSLTGRSGTARQEHQEVLEAIEARDQARAEAAARYHIREAQRARLRLMFDGQKPEADVE</sequence>
<dbReference type="Gene3D" id="1.10.10.10">
    <property type="entry name" value="Winged helix-like DNA-binding domain superfamily/Winged helix DNA-binding domain"/>
    <property type="match status" value="1"/>
</dbReference>
<dbReference type="PANTHER" id="PTHR43537:SF49">
    <property type="entry name" value="TRANSCRIPTIONAL REGULATORY PROTEIN"/>
    <property type="match status" value="1"/>
</dbReference>
<name>A0A8G2BKD0_9PROT</name>